<dbReference type="EMBL" id="JARJCM010000003">
    <property type="protein sequence ID" value="KAJ7046091.1"/>
    <property type="molecule type" value="Genomic_DNA"/>
</dbReference>
<name>A0AAD6TIT5_9AGAR</name>
<organism evidence="4 5">
    <name type="scientific">Mycena alexandri</name>
    <dbReference type="NCBI Taxonomy" id="1745969"/>
    <lineage>
        <taxon>Eukaryota</taxon>
        <taxon>Fungi</taxon>
        <taxon>Dikarya</taxon>
        <taxon>Basidiomycota</taxon>
        <taxon>Agaricomycotina</taxon>
        <taxon>Agaricomycetes</taxon>
        <taxon>Agaricomycetidae</taxon>
        <taxon>Agaricales</taxon>
        <taxon>Marasmiineae</taxon>
        <taxon>Mycenaceae</taxon>
        <taxon>Mycena</taxon>
    </lineage>
</organism>
<evidence type="ECO:0000256" key="3">
    <source>
        <dbReference type="SAM" id="SignalP"/>
    </source>
</evidence>
<comment type="similarity">
    <text evidence="1">Belongs to the ice-binding protein family.</text>
</comment>
<comment type="caution">
    <text evidence="4">The sequence shown here is derived from an EMBL/GenBank/DDBJ whole genome shotgun (WGS) entry which is preliminary data.</text>
</comment>
<protein>
    <submittedName>
        <fullName evidence="4">Antifreeze protein</fullName>
    </submittedName>
</protein>
<evidence type="ECO:0000256" key="2">
    <source>
        <dbReference type="ARBA" id="ARBA00022729"/>
    </source>
</evidence>
<dbReference type="InterPro" id="IPR021884">
    <property type="entry name" value="Ice-bd_prot"/>
</dbReference>
<feature type="chain" id="PRO_5042092464" evidence="3">
    <location>
        <begin position="20"/>
        <end position="271"/>
    </location>
</feature>
<dbReference type="Pfam" id="PF11999">
    <property type="entry name" value="Ice_binding"/>
    <property type="match status" value="1"/>
</dbReference>
<sequence length="271" mass="27503">MISSTFTIGFLAALSSVAALGPVAVNLRTAANYAILASTVSLVPRCNISMYSTVTFIPYRMTPLAGDVGVRVCTGLTGFSLTVDSTGQFSTSGQVNGHIFTMCYAAPAPATLTVAFGDMGTAFTDASGRVSPNFNNLALGAIGGLALTPGLYKWTSAVMVGSDITIIGSATDTWIFQVAGTLSIAAGKKIVLAGGALTSNIFWVISGAVTAGAGAHLEGVVLGKTSINLLAGASANSRLLAQGSVALQQACYGLQLTMQLTSLCSGHNIYL</sequence>
<accession>A0AAD6TIT5</accession>
<gene>
    <name evidence="4" type="ORF">C8F04DRAFT_1322674</name>
</gene>
<evidence type="ECO:0000256" key="1">
    <source>
        <dbReference type="ARBA" id="ARBA00005445"/>
    </source>
</evidence>
<feature type="signal peptide" evidence="3">
    <location>
        <begin position="1"/>
        <end position="19"/>
    </location>
</feature>
<dbReference type="Proteomes" id="UP001218188">
    <property type="component" value="Unassembled WGS sequence"/>
</dbReference>
<keyword evidence="5" id="KW-1185">Reference proteome</keyword>
<evidence type="ECO:0000313" key="4">
    <source>
        <dbReference type="EMBL" id="KAJ7046091.1"/>
    </source>
</evidence>
<keyword evidence="2 3" id="KW-0732">Signal</keyword>
<evidence type="ECO:0000313" key="5">
    <source>
        <dbReference type="Proteomes" id="UP001218188"/>
    </source>
</evidence>
<dbReference type="AlphaFoldDB" id="A0AAD6TIT5"/>
<reference evidence="4" key="1">
    <citation type="submission" date="2023-03" db="EMBL/GenBank/DDBJ databases">
        <title>Massive genome expansion in bonnet fungi (Mycena s.s.) driven by repeated elements and novel gene families across ecological guilds.</title>
        <authorList>
            <consortium name="Lawrence Berkeley National Laboratory"/>
            <person name="Harder C.B."/>
            <person name="Miyauchi S."/>
            <person name="Viragh M."/>
            <person name="Kuo A."/>
            <person name="Thoen E."/>
            <person name="Andreopoulos B."/>
            <person name="Lu D."/>
            <person name="Skrede I."/>
            <person name="Drula E."/>
            <person name="Henrissat B."/>
            <person name="Morin E."/>
            <person name="Kohler A."/>
            <person name="Barry K."/>
            <person name="LaButti K."/>
            <person name="Morin E."/>
            <person name="Salamov A."/>
            <person name="Lipzen A."/>
            <person name="Mereny Z."/>
            <person name="Hegedus B."/>
            <person name="Baldrian P."/>
            <person name="Stursova M."/>
            <person name="Weitz H."/>
            <person name="Taylor A."/>
            <person name="Grigoriev I.V."/>
            <person name="Nagy L.G."/>
            <person name="Martin F."/>
            <person name="Kauserud H."/>
        </authorList>
    </citation>
    <scope>NUCLEOTIDE SEQUENCE</scope>
    <source>
        <strain evidence="4">CBHHK200</strain>
    </source>
</reference>
<proteinExistence type="inferred from homology"/>